<keyword evidence="4" id="KW-1185">Reference proteome</keyword>
<evidence type="ECO:0000313" key="4">
    <source>
        <dbReference type="Proteomes" id="UP000492821"/>
    </source>
</evidence>
<dbReference type="GO" id="GO:0000785">
    <property type="term" value="C:chromatin"/>
    <property type="evidence" value="ECO:0007669"/>
    <property type="project" value="TreeGrafter"/>
</dbReference>
<evidence type="ECO:0000313" key="5">
    <source>
        <dbReference type="WBParaSite" id="Pan_g2298.t1"/>
    </source>
</evidence>
<evidence type="ECO:0000256" key="3">
    <source>
        <dbReference type="ARBA" id="ARBA00022705"/>
    </source>
</evidence>
<dbReference type="WBParaSite" id="Pan_g2298.t1">
    <property type="protein sequence ID" value="Pan_g2298.t1"/>
    <property type="gene ID" value="Pan_g2298"/>
</dbReference>
<dbReference type="GO" id="GO:0000775">
    <property type="term" value="C:chromosome, centromeric region"/>
    <property type="evidence" value="ECO:0007669"/>
    <property type="project" value="TreeGrafter"/>
</dbReference>
<comment type="similarity">
    <text evidence="1">Belongs to the DCC1 family.</text>
</comment>
<dbReference type="GO" id="GO:0006260">
    <property type="term" value="P:DNA replication"/>
    <property type="evidence" value="ECO:0007669"/>
    <property type="project" value="UniProtKB-KW"/>
</dbReference>
<name>A0A7E4VPC3_PANRE</name>
<dbReference type="PANTHER" id="PTHR13395">
    <property type="entry name" value="SISTER CHROMATID COHESION PROTEIN DCC1-RELATED"/>
    <property type="match status" value="1"/>
</dbReference>
<organism evidence="4 5">
    <name type="scientific">Panagrellus redivivus</name>
    <name type="common">Microworm</name>
    <dbReference type="NCBI Taxonomy" id="6233"/>
    <lineage>
        <taxon>Eukaryota</taxon>
        <taxon>Metazoa</taxon>
        <taxon>Ecdysozoa</taxon>
        <taxon>Nematoda</taxon>
        <taxon>Chromadorea</taxon>
        <taxon>Rhabditida</taxon>
        <taxon>Tylenchina</taxon>
        <taxon>Panagrolaimomorpha</taxon>
        <taxon>Panagrolaimoidea</taxon>
        <taxon>Panagrolaimidae</taxon>
        <taxon>Panagrellus</taxon>
    </lineage>
</organism>
<dbReference type="GO" id="GO:0034088">
    <property type="term" value="P:maintenance of mitotic sister chromatid cohesion"/>
    <property type="evidence" value="ECO:0007669"/>
    <property type="project" value="TreeGrafter"/>
</dbReference>
<dbReference type="InterPro" id="IPR019128">
    <property type="entry name" value="Dcc1"/>
</dbReference>
<proteinExistence type="inferred from homology"/>
<reference evidence="5" key="2">
    <citation type="submission" date="2020-10" db="UniProtKB">
        <authorList>
            <consortium name="WormBaseParasite"/>
        </authorList>
    </citation>
    <scope>IDENTIFICATION</scope>
</reference>
<dbReference type="AlphaFoldDB" id="A0A7E4VPC3"/>
<sequence length="357" mass="40826">MITNDSPDSVTFDEGFNSGRYRLIQVTKELAEHVRQGKTLVVRGQPKTNLCLCTDDATYRVREVETTDTLFVTNVNQVESIGTGKDYRIRAYLKTFLELTKDEMSPYLALKTLLEKYEYDLNDSNAEETISFDEVLDIIQFSEAEIRAAMERLPVVEYDALLRYLKRSFREDMLGKLVDVIDDYTIDGISTKEMDRTAMREFFSDEYPVVFIDWLHRTYALPNGTPNHKAICRDRAVELLSKENSLGITAFERKMSNLLPIGTEFDSEALKGVAIIKNTVGRGQIVEYLNVEDMPPDSKQRLEILFKVQPSWSAEDIEPYVIDFCTSKASVGAFLLKNCQSVKEGNAKVFIQKNNDF</sequence>
<evidence type="ECO:0000256" key="2">
    <source>
        <dbReference type="ARBA" id="ARBA00017682"/>
    </source>
</evidence>
<protein>
    <recommendedName>
        <fullName evidence="2">Sister chromatid cohesion protein DCC1</fullName>
    </recommendedName>
</protein>
<dbReference type="GO" id="GO:0031390">
    <property type="term" value="C:Ctf18 RFC-like complex"/>
    <property type="evidence" value="ECO:0007669"/>
    <property type="project" value="InterPro"/>
</dbReference>
<reference evidence="4" key="1">
    <citation type="journal article" date="2013" name="Genetics">
        <title>The draft genome and transcriptome of Panagrellus redivivus are shaped by the harsh demands of a free-living lifestyle.</title>
        <authorList>
            <person name="Srinivasan J."/>
            <person name="Dillman A.R."/>
            <person name="Macchietto M.G."/>
            <person name="Heikkinen L."/>
            <person name="Lakso M."/>
            <person name="Fracchia K.M."/>
            <person name="Antoshechkin I."/>
            <person name="Mortazavi A."/>
            <person name="Wong G."/>
            <person name="Sternberg P.W."/>
        </authorList>
    </citation>
    <scope>NUCLEOTIDE SEQUENCE [LARGE SCALE GENOMIC DNA]</scope>
    <source>
        <strain evidence="4">MT8872</strain>
    </source>
</reference>
<dbReference type="Pfam" id="PF09724">
    <property type="entry name" value="Dcc1"/>
    <property type="match status" value="1"/>
</dbReference>
<keyword evidence="3" id="KW-0235">DNA replication</keyword>
<dbReference type="PANTHER" id="PTHR13395:SF6">
    <property type="entry name" value="SISTER CHROMATID COHESION PROTEIN DCC1"/>
    <property type="match status" value="1"/>
</dbReference>
<accession>A0A7E4VPC3</accession>
<dbReference type="Proteomes" id="UP000492821">
    <property type="component" value="Unassembled WGS sequence"/>
</dbReference>
<evidence type="ECO:0000256" key="1">
    <source>
        <dbReference type="ARBA" id="ARBA00007017"/>
    </source>
</evidence>